<keyword evidence="2 4" id="KW-0067">ATP-binding</keyword>
<evidence type="ECO:0000313" key="7">
    <source>
        <dbReference type="EMBL" id="KAK2079969.1"/>
    </source>
</evidence>
<keyword evidence="3" id="KW-0175">Coiled coil</keyword>
<keyword evidence="8" id="KW-1185">Reference proteome</keyword>
<dbReference type="InterPro" id="IPR041569">
    <property type="entry name" value="AAA_lid_3"/>
</dbReference>
<name>A0AAD9IK16_PROWI</name>
<dbReference type="Gene3D" id="1.10.8.60">
    <property type="match status" value="2"/>
</dbReference>
<evidence type="ECO:0000256" key="3">
    <source>
        <dbReference type="ARBA" id="ARBA00023054"/>
    </source>
</evidence>
<evidence type="ECO:0000256" key="5">
    <source>
        <dbReference type="SAM" id="MobiDB-lite"/>
    </source>
</evidence>
<reference evidence="7" key="1">
    <citation type="submission" date="2021-01" db="EMBL/GenBank/DDBJ databases">
        <authorList>
            <person name="Eckstrom K.M.E."/>
        </authorList>
    </citation>
    <scope>NUCLEOTIDE SEQUENCE</scope>
    <source>
        <strain evidence="7">UVCC 0001</strain>
    </source>
</reference>
<dbReference type="InterPro" id="IPR050168">
    <property type="entry name" value="AAA_ATPase_domain"/>
</dbReference>
<dbReference type="EMBL" id="JASFZW010000002">
    <property type="protein sequence ID" value="KAK2079969.1"/>
    <property type="molecule type" value="Genomic_DNA"/>
</dbReference>
<feature type="domain" description="AAA+ ATPase" evidence="6">
    <location>
        <begin position="20"/>
        <end position="165"/>
    </location>
</feature>
<evidence type="ECO:0000256" key="4">
    <source>
        <dbReference type="RuleBase" id="RU003651"/>
    </source>
</evidence>
<feature type="domain" description="AAA+ ATPase" evidence="6">
    <location>
        <begin position="316"/>
        <end position="457"/>
    </location>
</feature>
<comment type="similarity">
    <text evidence="4">Belongs to the AAA ATPase family.</text>
</comment>
<accession>A0AAD9IK16</accession>
<dbReference type="PANTHER" id="PTHR23077:SF117">
    <property type="entry name" value="AAA+ ATPASE DOMAIN-CONTAINING PROTEIN"/>
    <property type="match status" value="1"/>
</dbReference>
<dbReference type="GO" id="GO:0005524">
    <property type="term" value="F:ATP binding"/>
    <property type="evidence" value="ECO:0007669"/>
    <property type="project" value="UniProtKB-KW"/>
</dbReference>
<dbReference type="InterPro" id="IPR003593">
    <property type="entry name" value="AAA+_ATPase"/>
</dbReference>
<dbReference type="InterPro" id="IPR003959">
    <property type="entry name" value="ATPase_AAA_core"/>
</dbReference>
<dbReference type="SMART" id="SM00382">
    <property type="entry name" value="AAA"/>
    <property type="match status" value="2"/>
</dbReference>
<dbReference type="AlphaFoldDB" id="A0AAD9IK16"/>
<evidence type="ECO:0000259" key="6">
    <source>
        <dbReference type="SMART" id="SM00382"/>
    </source>
</evidence>
<dbReference type="Pfam" id="PF17862">
    <property type="entry name" value="AAA_lid_3"/>
    <property type="match status" value="2"/>
</dbReference>
<organism evidence="7 8">
    <name type="scientific">Prototheca wickerhamii</name>
    <dbReference type="NCBI Taxonomy" id="3111"/>
    <lineage>
        <taxon>Eukaryota</taxon>
        <taxon>Viridiplantae</taxon>
        <taxon>Chlorophyta</taxon>
        <taxon>core chlorophytes</taxon>
        <taxon>Trebouxiophyceae</taxon>
        <taxon>Chlorellales</taxon>
        <taxon>Chlorellaceae</taxon>
        <taxon>Prototheca</taxon>
    </lineage>
</organism>
<dbReference type="InterPro" id="IPR027417">
    <property type="entry name" value="P-loop_NTPase"/>
</dbReference>
<sequence length="549" mass="57359">MKAYWKPDKEQEAASLGLAFPKGILLHGPPGTGKTSAVLQVVRETAAALHRIDPGDVIGSMLGESERRLRERFAEARAAAAEDPSRPVVIFLDEADALCAKRSAQRAHEGRIVGQLLTLMDGAELHDLGGGHVVVIGTTHSPEALDPAFRRPGRFDLELAVPVPDGPARSAIAALHARNLPLAADVDLAQIASSCYGYSGADLAALCREAALSAVARSRSAGAEVETGRGVDSGARSPGQAPADVPSNTPVLVTADDFVAARTVVGPSIARGLALDFVPVQWSSIGGLAEVKLKLQQAVEWPIRRPEALRRLGLRAPKGVLLHGPPGCSKTTLARAAATASGATFVALSAAQLFSQYVGEGEAILRAAFARARLASPAILFLDEIDALAGRRADDPGRQHASASRILSTFLTEMDGLEGAKGAAVLVLGATNRPGAIDDALLRPGRFDLLLHVPPPDLPGRRAVLGIHAAAMPLAADVDLDAVAARTARYTGAELAQVCREAAMAAIRERPADARVAARHFDAALLDVRPALSEADLAASAAWRRRPAR</sequence>
<evidence type="ECO:0000313" key="8">
    <source>
        <dbReference type="Proteomes" id="UP001255856"/>
    </source>
</evidence>
<dbReference type="Gene3D" id="3.40.50.300">
    <property type="entry name" value="P-loop containing nucleotide triphosphate hydrolases"/>
    <property type="match status" value="2"/>
</dbReference>
<evidence type="ECO:0000256" key="2">
    <source>
        <dbReference type="ARBA" id="ARBA00022840"/>
    </source>
</evidence>
<comment type="caution">
    <text evidence="7">The sequence shown here is derived from an EMBL/GenBank/DDBJ whole genome shotgun (WGS) entry which is preliminary data.</text>
</comment>
<evidence type="ECO:0000256" key="1">
    <source>
        <dbReference type="ARBA" id="ARBA00022741"/>
    </source>
</evidence>
<dbReference type="SUPFAM" id="SSF52540">
    <property type="entry name" value="P-loop containing nucleoside triphosphate hydrolases"/>
    <property type="match status" value="2"/>
</dbReference>
<dbReference type="GO" id="GO:0016887">
    <property type="term" value="F:ATP hydrolysis activity"/>
    <property type="evidence" value="ECO:0007669"/>
    <property type="project" value="InterPro"/>
</dbReference>
<dbReference type="FunFam" id="3.40.50.300:FF:001025">
    <property type="entry name" value="ATPase family, AAA domain-containing 2B"/>
    <property type="match status" value="1"/>
</dbReference>
<gene>
    <name evidence="7" type="ORF">QBZ16_002364</name>
</gene>
<dbReference type="Proteomes" id="UP001255856">
    <property type="component" value="Unassembled WGS sequence"/>
</dbReference>
<dbReference type="InterPro" id="IPR003960">
    <property type="entry name" value="ATPase_AAA_CS"/>
</dbReference>
<dbReference type="Pfam" id="PF00004">
    <property type="entry name" value="AAA"/>
    <property type="match status" value="2"/>
</dbReference>
<feature type="region of interest" description="Disordered" evidence="5">
    <location>
        <begin position="223"/>
        <end position="248"/>
    </location>
</feature>
<dbReference type="PROSITE" id="PS00674">
    <property type="entry name" value="AAA"/>
    <property type="match status" value="1"/>
</dbReference>
<proteinExistence type="inferred from homology"/>
<dbReference type="PANTHER" id="PTHR23077">
    <property type="entry name" value="AAA-FAMILY ATPASE"/>
    <property type="match status" value="1"/>
</dbReference>
<keyword evidence="1 4" id="KW-0547">Nucleotide-binding</keyword>
<protein>
    <recommendedName>
        <fullName evidence="6">AAA+ ATPase domain-containing protein</fullName>
    </recommendedName>
</protein>